<dbReference type="Proteomes" id="UP001377567">
    <property type="component" value="Unassembled WGS sequence"/>
</dbReference>
<accession>A0AAV5RUJ6</accession>
<keyword evidence="1" id="KW-0472">Membrane</keyword>
<feature type="transmembrane region" description="Helical" evidence="1">
    <location>
        <begin position="273"/>
        <end position="298"/>
    </location>
</feature>
<evidence type="ECO:0000256" key="1">
    <source>
        <dbReference type="SAM" id="Phobius"/>
    </source>
</evidence>
<proteinExistence type="predicted"/>
<keyword evidence="1" id="KW-1133">Transmembrane helix</keyword>
<dbReference type="EMBL" id="BTGD01000005">
    <property type="protein sequence ID" value="GMM55195.1"/>
    <property type="molecule type" value="Genomic_DNA"/>
</dbReference>
<dbReference type="AlphaFoldDB" id="A0AAV5RUJ6"/>
<evidence type="ECO:0000313" key="2">
    <source>
        <dbReference type="EMBL" id="GMM55195.1"/>
    </source>
</evidence>
<gene>
    <name evidence="2" type="ORF">DAKH74_018110</name>
</gene>
<protein>
    <recommendedName>
        <fullName evidence="4">Mid2 domain-containing protein</fullName>
    </recommendedName>
</protein>
<sequence>MPTKNVTVIVGTTYVPASTSIENVLSSSSTSQYTDTAATQEAVDVRNTTSVLPVDPATSLISSIIPVESTTSALHNHSTDGMAGMLSSSTFVYTTSSLSSVYTPVLIPASSTLVTSTTQMLTLPLSTSSSLMETTTTSSTSSIPVTQSTVLVTKTVSQEASTRSSSSSTSTAPSVITQTLTVTPTVLALPFSVSSGSTRDYLIYTQEYLFTDDTTSFSTGLPKTTTLKKSASGIVLPTAVVTKPVSYYKAYLDGSLDGSSTSTSTSTQHHKNVIIGSVVGTVLGVAACVCLGVLYYMFVVRRRRQANSGEKQGQFRQGGVALGEKKEFGDPFDSEFQFHERVPGQIPVLPLDGGAADSSEAGDDSSLQDSFDLAYDVTSSVRSADFTYQASPSSYQFPYPNSDDYSYTRSVRNWDAQS</sequence>
<evidence type="ECO:0008006" key="4">
    <source>
        <dbReference type="Google" id="ProtNLM"/>
    </source>
</evidence>
<evidence type="ECO:0000313" key="3">
    <source>
        <dbReference type="Proteomes" id="UP001377567"/>
    </source>
</evidence>
<organism evidence="2 3">
    <name type="scientific">Maudiozyma humilis</name>
    <name type="common">Sour dough yeast</name>
    <name type="synonym">Kazachstania humilis</name>
    <dbReference type="NCBI Taxonomy" id="51915"/>
    <lineage>
        <taxon>Eukaryota</taxon>
        <taxon>Fungi</taxon>
        <taxon>Dikarya</taxon>
        <taxon>Ascomycota</taxon>
        <taxon>Saccharomycotina</taxon>
        <taxon>Saccharomycetes</taxon>
        <taxon>Saccharomycetales</taxon>
        <taxon>Saccharomycetaceae</taxon>
        <taxon>Maudiozyma</taxon>
    </lineage>
</organism>
<keyword evidence="1" id="KW-0812">Transmembrane</keyword>
<reference evidence="2 3" key="1">
    <citation type="journal article" date="2023" name="Elife">
        <title>Identification of key yeast species and microbe-microbe interactions impacting larval growth of Drosophila in the wild.</title>
        <authorList>
            <person name="Mure A."/>
            <person name="Sugiura Y."/>
            <person name="Maeda R."/>
            <person name="Honda K."/>
            <person name="Sakurai N."/>
            <person name="Takahashi Y."/>
            <person name="Watada M."/>
            <person name="Katoh T."/>
            <person name="Gotoh A."/>
            <person name="Gotoh Y."/>
            <person name="Taniguchi I."/>
            <person name="Nakamura K."/>
            <person name="Hayashi T."/>
            <person name="Katayama T."/>
            <person name="Uemura T."/>
            <person name="Hattori Y."/>
        </authorList>
    </citation>
    <scope>NUCLEOTIDE SEQUENCE [LARGE SCALE GENOMIC DNA]</scope>
    <source>
        <strain evidence="2 3">KH-74</strain>
    </source>
</reference>
<keyword evidence="3" id="KW-1185">Reference proteome</keyword>
<comment type="caution">
    <text evidence="2">The sequence shown here is derived from an EMBL/GenBank/DDBJ whole genome shotgun (WGS) entry which is preliminary data.</text>
</comment>
<name>A0AAV5RUJ6_MAUHU</name>